<dbReference type="GO" id="GO:0007608">
    <property type="term" value="P:sensory perception of smell"/>
    <property type="evidence" value="ECO:0007669"/>
    <property type="project" value="UniProtKB-KW"/>
</dbReference>
<dbReference type="PANTHER" id="PTHR21137:SF35">
    <property type="entry name" value="ODORANT RECEPTOR 19A-RELATED"/>
    <property type="match status" value="1"/>
</dbReference>
<evidence type="ECO:0000256" key="1">
    <source>
        <dbReference type="ARBA" id="ARBA00004651"/>
    </source>
</evidence>
<keyword evidence="8" id="KW-0675">Receptor</keyword>
<keyword evidence="6" id="KW-1133">Transmembrane helix</keyword>
<evidence type="ECO:0000313" key="11">
    <source>
        <dbReference type="Proteomes" id="UP001627154"/>
    </source>
</evidence>
<keyword evidence="3" id="KW-0716">Sensory transduction</keyword>
<organism evidence="10 11">
    <name type="scientific">Trichogramma kaykai</name>
    <dbReference type="NCBI Taxonomy" id="54128"/>
    <lineage>
        <taxon>Eukaryota</taxon>
        <taxon>Metazoa</taxon>
        <taxon>Ecdysozoa</taxon>
        <taxon>Arthropoda</taxon>
        <taxon>Hexapoda</taxon>
        <taxon>Insecta</taxon>
        <taxon>Pterygota</taxon>
        <taxon>Neoptera</taxon>
        <taxon>Endopterygota</taxon>
        <taxon>Hymenoptera</taxon>
        <taxon>Apocrita</taxon>
        <taxon>Proctotrupomorpha</taxon>
        <taxon>Chalcidoidea</taxon>
        <taxon>Trichogrammatidae</taxon>
        <taxon>Trichogramma</taxon>
    </lineage>
</organism>
<dbReference type="EMBL" id="JBJJXI010000018">
    <property type="protein sequence ID" value="KAL3407049.1"/>
    <property type="molecule type" value="Genomic_DNA"/>
</dbReference>
<evidence type="ECO:0000256" key="7">
    <source>
        <dbReference type="ARBA" id="ARBA00023136"/>
    </source>
</evidence>
<evidence type="ECO:0000256" key="9">
    <source>
        <dbReference type="ARBA" id="ARBA00023224"/>
    </source>
</evidence>
<evidence type="ECO:0000313" key="10">
    <source>
        <dbReference type="EMBL" id="KAL3407049.1"/>
    </source>
</evidence>
<accession>A0ABD2XPL7</accession>
<evidence type="ECO:0000256" key="2">
    <source>
        <dbReference type="ARBA" id="ARBA00022475"/>
    </source>
</evidence>
<dbReference type="GO" id="GO:0005886">
    <property type="term" value="C:plasma membrane"/>
    <property type="evidence" value="ECO:0007669"/>
    <property type="project" value="UniProtKB-SubCell"/>
</dbReference>
<dbReference type="Pfam" id="PF02949">
    <property type="entry name" value="7tm_6"/>
    <property type="match status" value="1"/>
</dbReference>
<gene>
    <name evidence="10" type="ORF">TKK_001124</name>
</gene>
<comment type="subcellular location">
    <subcellularLocation>
        <location evidence="1">Cell membrane</location>
        <topology evidence="1">Multi-pass membrane protein</topology>
    </subcellularLocation>
</comment>
<proteinExistence type="predicted"/>
<evidence type="ECO:0000256" key="6">
    <source>
        <dbReference type="ARBA" id="ARBA00022989"/>
    </source>
</evidence>
<keyword evidence="2" id="KW-1003">Cell membrane</keyword>
<reference evidence="10 11" key="1">
    <citation type="journal article" date="2024" name="bioRxiv">
        <title>A reference genome for Trichogramma kaykai: A tiny desert-dwelling parasitoid wasp with competing sex-ratio distorters.</title>
        <authorList>
            <person name="Culotta J."/>
            <person name="Lindsey A.R."/>
        </authorList>
    </citation>
    <scope>NUCLEOTIDE SEQUENCE [LARGE SCALE GENOMIC DNA]</scope>
    <source>
        <strain evidence="10 11">KSX58</strain>
    </source>
</reference>
<evidence type="ECO:0000256" key="5">
    <source>
        <dbReference type="ARBA" id="ARBA00022725"/>
    </source>
</evidence>
<evidence type="ECO:0000256" key="3">
    <source>
        <dbReference type="ARBA" id="ARBA00022606"/>
    </source>
</evidence>
<dbReference type="Proteomes" id="UP001627154">
    <property type="component" value="Unassembled WGS sequence"/>
</dbReference>
<dbReference type="AlphaFoldDB" id="A0ABD2XPL7"/>
<dbReference type="InterPro" id="IPR004117">
    <property type="entry name" value="7tm6_olfct_rcpt"/>
</dbReference>
<keyword evidence="11" id="KW-1185">Reference proteome</keyword>
<keyword evidence="4" id="KW-0812">Transmembrane</keyword>
<comment type="caution">
    <text evidence="10">The sequence shown here is derived from an EMBL/GenBank/DDBJ whole genome shotgun (WGS) entry which is preliminary data.</text>
</comment>
<keyword evidence="7" id="KW-0472">Membrane</keyword>
<dbReference type="GO" id="GO:0007165">
    <property type="term" value="P:signal transduction"/>
    <property type="evidence" value="ECO:0007669"/>
    <property type="project" value="UniProtKB-KW"/>
</dbReference>
<keyword evidence="5" id="KW-0552">Olfaction</keyword>
<sequence length="109" mass="12473">MVIQLKRKMFLNALKMFVAYLGCKILLMCLCYPSQQMKNASENILIACYSNHWYEFKPKIRSLLLVMMIRALRPCCLTACLGVQVNFSTVTYVVKTTMSYIAALMSVQA</sequence>
<dbReference type="PANTHER" id="PTHR21137">
    <property type="entry name" value="ODORANT RECEPTOR"/>
    <property type="match status" value="1"/>
</dbReference>
<evidence type="ECO:0000256" key="4">
    <source>
        <dbReference type="ARBA" id="ARBA00022692"/>
    </source>
</evidence>
<evidence type="ECO:0000256" key="8">
    <source>
        <dbReference type="ARBA" id="ARBA00023170"/>
    </source>
</evidence>
<name>A0ABD2XPL7_9HYME</name>
<keyword evidence="9" id="KW-0807">Transducer</keyword>
<protein>
    <submittedName>
        <fullName evidence="10">Uncharacterized protein</fullName>
    </submittedName>
</protein>